<protein>
    <submittedName>
        <fullName evidence="1">Deoxyribodipyrimidine photo-lyase family protein</fullName>
    </submittedName>
</protein>
<reference evidence="1 2" key="1">
    <citation type="journal article" date="2012" name="ISME J.">
        <title>Genomic insights to SAR86, an abundant and uncultivated marine bacterial lineage.</title>
        <authorList>
            <person name="Dupont C.L."/>
            <person name="Rusch D.B."/>
            <person name="Yooseph S."/>
            <person name="Lombardo M.J."/>
            <person name="Richter R.A."/>
            <person name="Valas R."/>
            <person name="Novotny M."/>
            <person name="Yee-Greenbaum J."/>
            <person name="Selengut J.D."/>
            <person name="Haft D.H."/>
            <person name="Halpern A.L."/>
            <person name="Lasken R.S."/>
            <person name="Nealson K."/>
            <person name="Friedman R."/>
            <person name="Venter J.C."/>
        </authorList>
    </citation>
    <scope>NUCLEOTIDE SEQUENCE [LARGE SCALE GENOMIC DNA]</scope>
</reference>
<dbReference type="InterPro" id="IPR052551">
    <property type="entry name" value="UV-DNA_repair_photolyase"/>
</dbReference>
<dbReference type="Gene3D" id="1.10.579.10">
    <property type="entry name" value="DNA Cyclobutane Dipyrimidine Photolyase, subunit A, domain 3"/>
    <property type="match status" value="1"/>
</dbReference>
<proteinExistence type="predicted"/>
<dbReference type="HOGENOM" id="CLU_031632_1_0_6"/>
<dbReference type="PANTHER" id="PTHR38657:SF1">
    <property type="entry name" value="SLR1343 PROTEIN"/>
    <property type="match status" value="1"/>
</dbReference>
<dbReference type="InterPro" id="IPR036134">
    <property type="entry name" value="Crypto/Photolyase_FAD-like_sf"/>
</dbReference>
<dbReference type="InterPro" id="IPR014729">
    <property type="entry name" value="Rossmann-like_a/b/a_fold"/>
</dbReference>
<gene>
    <name evidence="1" type="ORF">NT02SARS_1310</name>
</gene>
<keyword evidence="1" id="KW-0456">Lyase</keyword>
<dbReference type="EMBL" id="JH611193">
    <property type="protein sequence ID" value="EJP72450.1"/>
    <property type="molecule type" value="Genomic_DNA"/>
</dbReference>
<dbReference type="Gene3D" id="3.40.50.620">
    <property type="entry name" value="HUPs"/>
    <property type="match status" value="1"/>
</dbReference>
<dbReference type="AlphaFoldDB" id="J4WVU2"/>
<dbReference type="InterPro" id="IPR007357">
    <property type="entry name" value="PhrB-like"/>
</dbReference>
<evidence type="ECO:0000313" key="1">
    <source>
        <dbReference type="EMBL" id="EJP72450.1"/>
    </source>
</evidence>
<dbReference type="Gene3D" id="1.10.10.1710">
    <property type="entry name" value="Deoxyribodipyrimidine photolyase-related"/>
    <property type="match status" value="1"/>
</dbReference>
<dbReference type="PANTHER" id="PTHR38657">
    <property type="entry name" value="SLR1343 PROTEIN"/>
    <property type="match status" value="1"/>
</dbReference>
<dbReference type="Proteomes" id="UP000010116">
    <property type="component" value="Unassembled WGS sequence"/>
</dbReference>
<dbReference type="Gene3D" id="1.25.40.80">
    <property type="match status" value="1"/>
</dbReference>
<dbReference type="Pfam" id="PF04244">
    <property type="entry name" value="DPRP"/>
    <property type="match status" value="1"/>
</dbReference>
<accession>J4WVU2</accession>
<organism evidence="1 2">
    <name type="scientific">SAR86 cluster bacterium SAR86B</name>
    <dbReference type="NCBI Taxonomy" id="1123867"/>
    <lineage>
        <taxon>Bacteria</taxon>
        <taxon>Pseudomonadati</taxon>
        <taxon>Pseudomonadota</taxon>
        <taxon>Gammaproteobacteria</taxon>
        <taxon>SAR86 cluster</taxon>
    </lineage>
</organism>
<evidence type="ECO:0000313" key="2">
    <source>
        <dbReference type="Proteomes" id="UP000010116"/>
    </source>
</evidence>
<name>J4WVU2_9GAMM</name>
<dbReference type="GO" id="GO:0016829">
    <property type="term" value="F:lyase activity"/>
    <property type="evidence" value="ECO:0007669"/>
    <property type="project" value="UniProtKB-KW"/>
</dbReference>
<sequence>MKIALIFPDQLSNKSYLFLNLESYDQIILFEPLDNFYEIPHHKQKIAFLISSLRHIKQEINHPNIKHEKIIKDHPGLIKFLNNQNEIEPLTSIDTVQPSDHKILRDLLFFSQTNSIELNVHNDSKFIAKLEDFEYWSKDKKSLIQEFYYRWLRKKYNILMNDNEPAGGQWNFDKENRKSIKQLKDEIPKRNSLKTDKETFDVMVDVETSFPDAFGSLENFNWAVTRSDAKLKLKEFISSYLFNYGNFQDAMSKDSSLLFHSLISPYLNNGLLCPMEAIDLVELEYKNNQAPINAVEGFVRQILGWREFIRGIYWKYMPQYKTLNFFDTKTKLPEFYWNAETDMYCMHKAISDTKEYAYSHHIQRLMVTGNFALIAGLNPQKVCDWYLGVYIDAHEWVELPNTLGMALFADGGIVGSKPYAASGKYINRMSNFCKDCKYDVNTIIEDDSCPMNFMYWNFLISRENILRKNPRMSLIYNSLDKKDDLFKSKVQAKSKIFIKDIT</sequence>
<dbReference type="SUPFAM" id="SSF48173">
    <property type="entry name" value="Cryptochrome/photolyase FAD-binding domain"/>
    <property type="match status" value="1"/>
</dbReference>